<feature type="domain" description="Flagellin N-terminal" evidence="4">
    <location>
        <begin position="4"/>
        <end position="135"/>
    </location>
</feature>
<evidence type="ECO:0000259" key="5">
    <source>
        <dbReference type="Pfam" id="PF00700"/>
    </source>
</evidence>
<name>A0ABV7DBI7_9HYPH</name>
<dbReference type="InterPro" id="IPR046358">
    <property type="entry name" value="Flagellin_C"/>
</dbReference>
<sequence length="560" mass="58923">MTSILTNGAAISALQTLRLISSNLENTQREVSTGLRVGTAADNAAYWSISTTMHSDGMAMSAVSDALGLGAAKVDVAYAATSSIVDILDAVKSRLVAAEEEGVDRSKIQEEIDQLKDQAAAVVSGASFNGVNYLRTAEAGNLQAIGALEAHVVSSFVRADDDGVSVKRTAIDLKTTSMLNVGGGGILQKEVGGDYPDLQPLGITSYFHEGHEDHTFNGPVTIGATETITFDLVLDRSPQSSGVTYPITIDRALVDAALGTSDGLIQDAADVRKILQKAFDDAGAPASAYRGGDSSLTTYDVMTLDATGHIGSSIYFENLASDLPGGSVLGLDSSSAINHDNMCTEGSTIFTRAFTMPNNLVISFDVQIAGGPLETVRIDQGTVNAALGISSARVETATDFAAVVAHAATGIGLDLKVVGSEIFFFADQAIHPGYGNDAVDFSISDFRTNKSWALRFDLAEVDITANQFTVAEYLDGVEYMLQRSISSAGTLGALSKRIEIQTEFAARMMATIDSGIGRLVDADMNEASTRLKALQTQQQLAIQSLSIANTGADHVMQLFR</sequence>
<proteinExistence type="inferred from homology"/>
<dbReference type="EMBL" id="JBHRSP010000003">
    <property type="protein sequence ID" value="MFC3072047.1"/>
    <property type="molecule type" value="Genomic_DNA"/>
</dbReference>
<dbReference type="SUPFAM" id="SSF64518">
    <property type="entry name" value="Phase 1 flagellin"/>
    <property type="match status" value="1"/>
</dbReference>
<dbReference type="Gene3D" id="1.20.1330.10">
    <property type="entry name" value="f41 fragment of flagellin, N-terminal domain"/>
    <property type="match status" value="2"/>
</dbReference>
<keyword evidence="6" id="KW-0282">Flagellum</keyword>
<comment type="subcellular location">
    <subcellularLocation>
        <location evidence="3">Secreted</location>
    </subcellularLocation>
    <subcellularLocation>
        <location evidence="3">Bacterial flagellum</location>
    </subcellularLocation>
</comment>
<dbReference type="PANTHER" id="PTHR42792">
    <property type="entry name" value="FLAGELLIN"/>
    <property type="match status" value="1"/>
</dbReference>
<accession>A0ABV7DBI7</accession>
<evidence type="ECO:0000313" key="6">
    <source>
        <dbReference type="EMBL" id="MFC3072047.1"/>
    </source>
</evidence>
<dbReference type="RefSeq" id="WP_257315848.1">
    <property type="nucleotide sequence ID" value="NZ_JANFDG010000015.1"/>
</dbReference>
<keyword evidence="3" id="KW-0964">Secreted</keyword>
<dbReference type="PANTHER" id="PTHR42792:SF2">
    <property type="entry name" value="FLAGELLIN"/>
    <property type="match status" value="1"/>
</dbReference>
<evidence type="ECO:0000313" key="7">
    <source>
        <dbReference type="Proteomes" id="UP001595377"/>
    </source>
</evidence>
<comment type="function">
    <text evidence="3">Flagellin is the subunit protein which polymerizes to form the filaments of bacterial flagella.</text>
</comment>
<comment type="similarity">
    <text evidence="1 3">Belongs to the bacterial flagellin family.</text>
</comment>
<evidence type="ECO:0000259" key="4">
    <source>
        <dbReference type="Pfam" id="PF00669"/>
    </source>
</evidence>
<organism evidence="6 7">
    <name type="scientific">Shinella pollutisoli</name>
    <dbReference type="NCBI Taxonomy" id="2250594"/>
    <lineage>
        <taxon>Bacteria</taxon>
        <taxon>Pseudomonadati</taxon>
        <taxon>Pseudomonadota</taxon>
        <taxon>Alphaproteobacteria</taxon>
        <taxon>Hyphomicrobiales</taxon>
        <taxon>Rhizobiaceae</taxon>
        <taxon>Shinella</taxon>
    </lineage>
</organism>
<gene>
    <name evidence="6" type="ORF">ACFOHH_02895</name>
</gene>
<dbReference type="Proteomes" id="UP001595377">
    <property type="component" value="Unassembled WGS sequence"/>
</dbReference>
<evidence type="ECO:0000256" key="3">
    <source>
        <dbReference type="RuleBase" id="RU362073"/>
    </source>
</evidence>
<dbReference type="InterPro" id="IPR001492">
    <property type="entry name" value="Flagellin"/>
</dbReference>
<dbReference type="Pfam" id="PF00669">
    <property type="entry name" value="Flagellin_N"/>
    <property type="match status" value="1"/>
</dbReference>
<keyword evidence="7" id="KW-1185">Reference proteome</keyword>
<dbReference type="InterPro" id="IPR001029">
    <property type="entry name" value="Flagellin_N"/>
</dbReference>
<evidence type="ECO:0000256" key="1">
    <source>
        <dbReference type="ARBA" id="ARBA00005709"/>
    </source>
</evidence>
<keyword evidence="2 3" id="KW-0975">Bacterial flagellum</keyword>
<keyword evidence="6" id="KW-0966">Cell projection</keyword>
<feature type="domain" description="Flagellin C-terminal" evidence="5">
    <location>
        <begin position="484"/>
        <end position="559"/>
    </location>
</feature>
<evidence type="ECO:0000256" key="2">
    <source>
        <dbReference type="ARBA" id="ARBA00023143"/>
    </source>
</evidence>
<protein>
    <recommendedName>
        <fullName evidence="3">Flagellin</fullName>
    </recommendedName>
</protein>
<keyword evidence="6" id="KW-0969">Cilium</keyword>
<reference evidence="7" key="1">
    <citation type="journal article" date="2019" name="Int. J. Syst. Evol. Microbiol.">
        <title>The Global Catalogue of Microorganisms (GCM) 10K type strain sequencing project: providing services to taxonomists for standard genome sequencing and annotation.</title>
        <authorList>
            <consortium name="The Broad Institute Genomics Platform"/>
            <consortium name="The Broad Institute Genome Sequencing Center for Infectious Disease"/>
            <person name="Wu L."/>
            <person name="Ma J."/>
        </authorList>
    </citation>
    <scope>NUCLEOTIDE SEQUENCE [LARGE SCALE GENOMIC DNA]</scope>
    <source>
        <strain evidence="7">KCTC 52677</strain>
    </source>
</reference>
<dbReference type="Pfam" id="PF00700">
    <property type="entry name" value="Flagellin_C"/>
    <property type="match status" value="1"/>
</dbReference>
<comment type="caution">
    <text evidence="6">The sequence shown here is derived from an EMBL/GenBank/DDBJ whole genome shotgun (WGS) entry which is preliminary data.</text>
</comment>